<name>A0A0A9YHR8_LYGHE</name>
<proteinExistence type="predicted"/>
<reference evidence="1" key="1">
    <citation type="journal article" date="2014" name="PLoS ONE">
        <title>Transcriptome-Based Identification of ABC Transporters in the Western Tarnished Plant Bug Lygus hesperus.</title>
        <authorList>
            <person name="Hull J.J."/>
            <person name="Chaney K."/>
            <person name="Geib S.M."/>
            <person name="Fabrick J.A."/>
            <person name="Brent C.S."/>
            <person name="Walsh D."/>
            <person name="Lavine L.C."/>
        </authorList>
    </citation>
    <scope>NUCLEOTIDE SEQUENCE</scope>
</reference>
<dbReference type="EMBL" id="GBHO01011859">
    <property type="protein sequence ID" value="JAG31745.1"/>
    <property type="molecule type" value="Transcribed_RNA"/>
</dbReference>
<accession>A0A0A9YHR8</accession>
<evidence type="ECO:0000313" key="1">
    <source>
        <dbReference type="EMBL" id="JAG31739.1"/>
    </source>
</evidence>
<sequence>MCSHAPFPFHSHSMYADSGDRCHSVGYSGYHCSSSSELLHVSWMYRNSSVIHGSSDSEICRNCLSGCRCSTCAAAAATAAAAGCNAGRAVHCVDVLLCRDSTTASTQFRNICEFTSESSTARAVAAATSVP</sequence>
<reference evidence="1" key="2">
    <citation type="submission" date="2014-07" db="EMBL/GenBank/DDBJ databases">
        <authorList>
            <person name="Hull J."/>
        </authorList>
    </citation>
    <scope>NUCLEOTIDE SEQUENCE</scope>
</reference>
<dbReference type="EMBL" id="GBHO01011865">
    <property type="protein sequence ID" value="JAG31739.1"/>
    <property type="molecule type" value="Transcribed_RNA"/>
</dbReference>
<protein>
    <submittedName>
        <fullName evidence="1">Alanine--tRNA ligase</fullName>
    </submittedName>
</protein>
<evidence type="ECO:0000313" key="2">
    <source>
        <dbReference type="EMBL" id="JAG31745.1"/>
    </source>
</evidence>
<gene>
    <name evidence="1" type="primary">alaS_10</name>
    <name evidence="2" type="synonym">alaS_20</name>
    <name evidence="2" type="ORF">CM83_11942</name>
    <name evidence="1" type="ORF">CM83_11951</name>
</gene>
<keyword evidence="1" id="KW-0436">Ligase</keyword>
<dbReference type="AlphaFoldDB" id="A0A0A9YHR8"/>
<dbReference type="GO" id="GO:0016874">
    <property type="term" value="F:ligase activity"/>
    <property type="evidence" value="ECO:0007669"/>
    <property type="project" value="UniProtKB-KW"/>
</dbReference>
<organism evidence="1">
    <name type="scientific">Lygus hesperus</name>
    <name type="common">Western plant bug</name>
    <dbReference type="NCBI Taxonomy" id="30085"/>
    <lineage>
        <taxon>Eukaryota</taxon>
        <taxon>Metazoa</taxon>
        <taxon>Ecdysozoa</taxon>
        <taxon>Arthropoda</taxon>
        <taxon>Hexapoda</taxon>
        <taxon>Insecta</taxon>
        <taxon>Pterygota</taxon>
        <taxon>Neoptera</taxon>
        <taxon>Paraneoptera</taxon>
        <taxon>Hemiptera</taxon>
        <taxon>Heteroptera</taxon>
        <taxon>Panheteroptera</taxon>
        <taxon>Cimicomorpha</taxon>
        <taxon>Miridae</taxon>
        <taxon>Mirini</taxon>
        <taxon>Lygus</taxon>
    </lineage>
</organism>